<comment type="subunit">
    <text evidence="2">Homotrimer.</text>
</comment>
<evidence type="ECO:0000256" key="8">
    <source>
        <dbReference type="ARBA" id="ARBA00023242"/>
    </source>
</evidence>
<evidence type="ECO:0000256" key="1">
    <source>
        <dbReference type="ARBA" id="ARBA00004123"/>
    </source>
</evidence>
<keyword evidence="7" id="KW-0804">Transcription</keyword>
<evidence type="ECO:0000256" key="5">
    <source>
        <dbReference type="ARBA" id="ARBA00023016"/>
    </source>
</evidence>
<evidence type="ECO:0000256" key="2">
    <source>
        <dbReference type="ARBA" id="ARBA00011233"/>
    </source>
</evidence>
<keyword evidence="14" id="KW-1185">Reference proteome</keyword>
<evidence type="ECO:0000313" key="14">
    <source>
        <dbReference type="Proteomes" id="UP000593577"/>
    </source>
</evidence>
<dbReference type="InterPro" id="IPR000232">
    <property type="entry name" value="HSF_DNA-bd"/>
</dbReference>
<dbReference type="GO" id="GO:0034605">
    <property type="term" value="P:cellular response to heat"/>
    <property type="evidence" value="ECO:0007669"/>
    <property type="project" value="TreeGrafter"/>
</dbReference>
<evidence type="ECO:0000256" key="6">
    <source>
        <dbReference type="ARBA" id="ARBA00023125"/>
    </source>
</evidence>
<evidence type="ECO:0000259" key="12">
    <source>
        <dbReference type="SMART" id="SM00415"/>
    </source>
</evidence>
<dbReference type="Gene3D" id="1.10.10.10">
    <property type="entry name" value="Winged helix-like DNA-binding domain superfamily/Winged helix DNA-binding domain"/>
    <property type="match status" value="1"/>
</dbReference>
<comment type="caution">
    <text evidence="13">The sequence shown here is derived from an EMBL/GenBank/DDBJ whole genome shotgun (WGS) entry which is preliminary data.</text>
</comment>
<feature type="compositionally biased region" description="Polar residues" evidence="10">
    <location>
        <begin position="212"/>
        <end position="229"/>
    </location>
</feature>
<dbReference type="Pfam" id="PF00447">
    <property type="entry name" value="HSF_DNA-bind"/>
    <property type="match status" value="1"/>
</dbReference>
<protein>
    <recommendedName>
        <fullName evidence="12">HSF-type DNA-binding domain-containing protein</fullName>
    </recommendedName>
</protein>
<keyword evidence="4" id="KW-0805">Transcription regulation</keyword>
<comment type="subcellular location">
    <subcellularLocation>
        <location evidence="1">Nucleus</location>
    </subcellularLocation>
</comment>
<dbReference type="SUPFAM" id="SSF46785">
    <property type="entry name" value="Winged helix' DNA-binding domain"/>
    <property type="match status" value="2"/>
</dbReference>
<keyword evidence="5" id="KW-0346">Stress response</keyword>
<evidence type="ECO:0000256" key="9">
    <source>
        <dbReference type="RuleBase" id="RU004020"/>
    </source>
</evidence>
<gene>
    <name evidence="13" type="ORF">Goari_006885</name>
</gene>
<dbReference type="GO" id="GO:0005634">
    <property type="term" value="C:nucleus"/>
    <property type="evidence" value="ECO:0007669"/>
    <property type="project" value="UniProtKB-SubCell"/>
</dbReference>
<keyword evidence="8" id="KW-0539">Nucleus</keyword>
<keyword evidence="11" id="KW-0472">Membrane</keyword>
<dbReference type="GO" id="GO:0003700">
    <property type="term" value="F:DNA-binding transcription factor activity"/>
    <property type="evidence" value="ECO:0007669"/>
    <property type="project" value="InterPro"/>
</dbReference>
<dbReference type="InterPro" id="IPR036388">
    <property type="entry name" value="WH-like_DNA-bd_sf"/>
</dbReference>
<dbReference type="GO" id="GO:0006357">
    <property type="term" value="P:regulation of transcription by RNA polymerase II"/>
    <property type="evidence" value="ECO:0007669"/>
    <property type="project" value="TreeGrafter"/>
</dbReference>
<feature type="non-terminal residue" evidence="13">
    <location>
        <position position="454"/>
    </location>
</feature>
<evidence type="ECO:0000256" key="11">
    <source>
        <dbReference type="SAM" id="Phobius"/>
    </source>
</evidence>
<dbReference type="Proteomes" id="UP000593577">
    <property type="component" value="Unassembled WGS sequence"/>
</dbReference>
<feature type="transmembrane region" description="Helical" evidence="11">
    <location>
        <begin position="136"/>
        <end position="161"/>
    </location>
</feature>
<evidence type="ECO:0000256" key="3">
    <source>
        <dbReference type="ARBA" id="ARBA00022553"/>
    </source>
</evidence>
<evidence type="ECO:0000256" key="10">
    <source>
        <dbReference type="SAM" id="MobiDB-lite"/>
    </source>
</evidence>
<sequence>AKPRAKKLGYPFNSPKGDASYGDWSYIASIGEREREVLTSFFLPNFSMVKPNETGCQSIAPFLRKCYEMVDDEATNSIISWTQTNDSFVIWDMTEFSVRLLPQYFKHSNFSSFIRQLNIYAVKEAESLTTFAPFPLAFWLTLSLSFLLFFSGLSLFLNVLLIDKGSPFRSGFRKIDTDRWEFANDGFVRGQKDLLKNIARRKYSQGPEQRKSLQQQQQPENSVGSFENNENNRLWNEVENLKTDKNALTQELVKLGQYQQIADNKLLLLKDRLQGMEKSQQQLLSFLIMAMQSPGFLVQLIQPKENNWRMTEANNMLEQVSEDTEPVASEHMIVRYQPPTIETSKPVLTPIIDSENPHESETKDFWMDIDFVKALMDESHTPFLPPDLHDDGAWEKLLANDFQGNNDDDINRDEDGSLYSGMGMEIPGSGALLEKTCSFELLLQNYEEITKSGD</sequence>
<reference evidence="13 14" key="1">
    <citation type="journal article" date="2019" name="Genome Biol. Evol.">
        <title>Insights into the evolution of the New World diploid cottons (Gossypium, subgenus Houzingenia) based on genome sequencing.</title>
        <authorList>
            <person name="Grover C.E."/>
            <person name="Arick M.A. 2nd"/>
            <person name="Thrash A."/>
            <person name="Conover J.L."/>
            <person name="Sanders W.S."/>
            <person name="Peterson D.G."/>
            <person name="Frelichowski J.E."/>
            <person name="Scheffler J.A."/>
            <person name="Scheffler B.E."/>
            <person name="Wendel J.F."/>
        </authorList>
    </citation>
    <scope>NUCLEOTIDE SEQUENCE [LARGE SCALE GENOMIC DNA]</scope>
    <source>
        <strain evidence="13">185</strain>
        <tissue evidence="13">Leaf</tissue>
    </source>
</reference>
<dbReference type="GO" id="GO:0000978">
    <property type="term" value="F:RNA polymerase II cis-regulatory region sequence-specific DNA binding"/>
    <property type="evidence" value="ECO:0007669"/>
    <property type="project" value="TreeGrafter"/>
</dbReference>
<feature type="region of interest" description="Disordered" evidence="10">
    <location>
        <begin position="205"/>
        <end position="229"/>
    </location>
</feature>
<dbReference type="PANTHER" id="PTHR10015:SF325">
    <property type="entry name" value="HEAT STRESS TRANSCRIPTION FACTOR A-8"/>
    <property type="match status" value="1"/>
</dbReference>
<evidence type="ECO:0000256" key="4">
    <source>
        <dbReference type="ARBA" id="ARBA00023015"/>
    </source>
</evidence>
<comment type="similarity">
    <text evidence="9">Belongs to the HSF family.</text>
</comment>
<dbReference type="EMBL" id="JABFAA010000008">
    <property type="protein sequence ID" value="MBA0689146.1"/>
    <property type="molecule type" value="Genomic_DNA"/>
</dbReference>
<keyword evidence="6" id="KW-0238">DNA-binding</keyword>
<feature type="domain" description="HSF-type DNA-binding" evidence="12">
    <location>
        <begin position="58"/>
        <end position="201"/>
    </location>
</feature>
<keyword evidence="3" id="KW-0597">Phosphoprotein</keyword>
<keyword evidence="11" id="KW-0812">Transmembrane</keyword>
<organism evidence="13 14">
    <name type="scientific">Gossypium aridum</name>
    <name type="common">American cotton</name>
    <name type="synonym">Erioxylum aridum</name>
    <dbReference type="NCBI Taxonomy" id="34290"/>
    <lineage>
        <taxon>Eukaryota</taxon>
        <taxon>Viridiplantae</taxon>
        <taxon>Streptophyta</taxon>
        <taxon>Embryophyta</taxon>
        <taxon>Tracheophyta</taxon>
        <taxon>Spermatophyta</taxon>
        <taxon>Magnoliopsida</taxon>
        <taxon>eudicotyledons</taxon>
        <taxon>Gunneridae</taxon>
        <taxon>Pentapetalae</taxon>
        <taxon>rosids</taxon>
        <taxon>malvids</taxon>
        <taxon>Malvales</taxon>
        <taxon>Malvaceae</taxon>
        <taxon>Malvoideae</taxon>
        <taxon>Gossypium</taxon>
    </lineage>
</organism>
<proteinExistence type="inferred from homology"/>
<keyword evidence="11" id="KW-1133">Transmembrane helix</keyword>
<dbReference type="SMART" id="SM00415">
    <property type="entry name" value="HSF"/>
    <property type="match status" value="1"/>
</dbReference>
<accession>A0A7J8XPA0</accession>
<name>A0A7J8XPA0_GOSAI</name>
<evidence type="ECO:0000256" key="7">
    <source>
        <dbReference type="ARBA" id="ARBA00023163"/>
    </source>
</evidence>
<dbReference type="PRINTS" id="PR00056">
    <property type="entry name" value="HSFDOMAIN"/>
</dbReference>
<dbReference type="FunFam" id="1.10.10.10:FF:000037">
    <property type="entry name" value="Heat stress transcription factor B-4"/>
    <property type="match status" value="1"/>
</dbReference>
<dbReference type="InterPro" id="IPR036390">
    <property type="entry name" value="WH_DNA-bd_sf"/>
</dbReference>
<dbReference type="AlphaFoldDB" id="A0A7J8XPA0"/>
<dbReference type="PANTHER" id="PTHR10015">
    <property type="entry name" value="HEAT SHOCK TRANSCRIPTION FACTOR"/>
    <property type="match status" value="1"/>
</dbReference>
<evidence type="ECO:0000313" key="13">
    <source>
        <dbReference type="EMBL" id="MBA0689146.1"/>
    </source>
</evidence>